<reference evidence="7" key="1">
    <citation type="journal article" date="2019" name="Int. J. Syst. Evol. Microbiol.">
        <title>The Global Catalogue of Microorganisms (GCM) 10K type strain sequencing project: providing services to taxonomists for standard genome sequencing and annotation.</title>
        <authorList>
            <consortium name="The Broad Institute Genomics Platform"/>
            <consortium name="The Broad Institute Genome Sequencing Center for Infectious Disease"/>
            <person name="Wu L."/>
            <person name="Ma J."/>
        </authorList>
    </citation>
    <scope>NUCLEOTIDE SEQUENCE [LARGE SCALE GENOMIC DNA]</scope>
    <source>
        <strain evidence="7">JCM 17555</strain>
    </source>
</reference>
<dbReference type="Pfam" id="PF00563">
    <property type="entry name" value="EAL"/>
    <property type="match status" value="1"/>
</dbReference>
<evidence type="ECO:0000313" key="7">
    <source>
        <dbReference type="Proteomes" id="UP001501337"/>
    </source>
</evidence>
<evidence type="ECO:0000259" key="5">
    <source>
        <dbReference type="PROSITE" id="PS50887"/>
    </source>
</evidence>
<dbReference type="EMBL" id="BAABBO010000009">
    <property type="protein sequence ID" value="GAA3963905.1"/>
    <property type="molecule type" value="Genomic_DNA"/>
</dbReference>
<dbReference type="InterPro" id="IPR043128">
    <property type="entry name" value="Rev_trsase/Diguanyl_cyclase"/>
</dbReference>
<dbReference type="SMART" id="SM00052">
    <property type="entry name" value="EAL"/>
    <property type="match status" value="1"/>
</dbReference>
<dbReference type="Gene3D" id="6.10.340.10">
    <property type="match status" value="1"/>
</dbReference>
<dbReference type="SUPFAM" id="SSF55785">
    <property type="entry name" value="PYP-like sensor domain (PAS domain)"/>
    <property type="match status" value="1"/>
</dbReference>
<feature type="domain" description="HAMP" evidence="4">
    <location>
        <begin position="184"/>
        <end position="240"/>
    </location>
</feature>
<evidence type="ECO:0000259" key="2">
    <source>
        <dbReference type="PROSITE" id="PS50112"/>
    </source>
</evidence>
<dbReference type="Gene3D" id="3.30.450.20">
    <property type="entry name" value="PAS domain"/>
    <property type="match status" value="1"/>
</dbReference>
<gene>
    <name evidence="6" type="ORF">GCM10022278_22170</name>
</gene>
<dbReference type="NCBIfam" id="TIGR00229">
    <property type="entry name" value="sensory_box"/>
    <property type="match status" value="1"/>
</dbReference>
<feature type="transmembrane region" description="Helical" evidence="1">
    <location>
        <begin position="163"/>
        <end position="182"/>
    </location>
</feature>
<dbReference type="SMART" id="SM00267">
    <property type="entry name" value="GGDEF"/>
    <property type="match status" value="1"/>
</dbReference>
<dbReference type="Gene3D" id="3.30.70.270">
    <property type="match status" value="1"/>
</dbReference>
<protein>
    <recommendedName>
        <fullName evidence="8">PAS domain S-box-containing protein/diguanylate cyclase (GGDEF)-like protein</fullName>
    </recommendedName>
</protein>
<proteinExistence type="predicted"/>
<name>A0ABP7PDJ7_9GAMM</name>
<evidence type="ECO:0000313" key="6">
    <source>
        <dbReference type="EMBL" id="GAA3963905.1"/>
    </source>
</evidence>
<dbReference type="Proteomes" id="UP001501337">
    <property type="component" value="Unassembled WGS sequence"/>
</dbReference>
<evidence type="ECO:0000256" key="1">
    <source>
        <dbReference type="SAM" id="Phobius"/>
    </source>
</evidence>
<dbReference type="RefSeq" id="WP_344806266.1">
    <property type="nucleotide sequence ID" value="NZ_BAABBO010000009.1"/>
</dbReference>
<dbReference type="PROSITE" id="PS50112">
    <property type="entry name" value="PAS"/>
    <property type="match status" value="1"/>
</dbReference>
<keyword evidence="1" id="KW-1133">Transmembrane helix</keyword>
<dbReference type="CDD" id="cd01949">
    <property type="entry name" value="GGDEF"/>
    <property type="match status" value="1"/>
</dbReference>
<evidence type="ECO:0000259" key="4">
    <source>
        <dbReference type="PROSITE" id="PS50885"/>
    </source>
</evidence>
<dbReference type="PROSITE" id="PS50883">
    <property type="entry name" value="EAL"/>
    <property type="match status" value="1"/>
</dbReference>
<dbReference type="InterPro" id="IPR000160">
    <property type="entry name" value="GGDEF_dom"/>
</dbReference>
<dbReference type="InterPro" id="IPR052155">
    <property type="entry name" value="Biofilm_reg_signaling"/>
</dbReference>
<feature type="domain" description="PAS" evidence="2">
    <location>
        <begin position="252"/>
        <end position="297"/>
    </location>
</feature>
<evidence type="ECO:0000259" key="3">
    <source>
        <dbReference type="PROSITE" id="PS50883"/>
    </source>
</evidence>
<comment type="caution">
    <text evidence="6">The sequence shown here is derived from an EMBL/GenBank/DDBJ whole genome shotgun (WGS) entry which is preliminary data.</text>
</comment>
<dbReference type="InterPro" id="IPR029787">
    <property type="entry name" value="Nucleotide_cyclase"/>
</dbReference>
<keyword evidence="1" id="KW-0472">Membrane</keyword>
<dbReference type="InterPro" id="IPR001633">
    <property type="entry name" value="EAL_dom"/>
</dbReference>
<dbReference type="InterPro" id="IPR035965">
    <property type="entry name" value="PAS-like_dom_sf"/>
</dbReference>
<dbReference type="PROSITE" id="PS50885">
    <property type="entry name" value="HAMP"/>
    <property type="match status" value="1"/>
</dbReference>
<keyword evidence="7" id="KW-1185">Reference proteome</keyword>
<dbReference type="SUPFAM" id="SSF141868">
    <property type="entry name" value="EAL domain-like"/>
    <property type="match status" value="1"/>
</dbReference>
<dbReference type="PROSITE" id="PS50887">
    <property type="entry name" value="GGDEF"/>
    <property type="match status" value="1"/>
</dbReference>
<dbReference type="SUPFAM" id="SSF55073">
    <property type="entry name" value="Nucleotide cyclase"/>
    <property type="match status" value="1"/>
</dbReference>
<dbReference type="Gene3D" id="3.20.20.450">
    <property type="entry name" value="EAL domain"/>
    <property type="match status" value="1"/>
</dbReference>
<dbReference type="Pfam" id="PF00990">
    <property type="entry name" value="GGDEF"/>
    <property type="match status" value="1"/>
</dbReference>
<dbReference type="CDD" id="cd01948">
    <property type="entry name" value="EAL"/>
    <property type="match status" value="1"/>
</dbReference>
<dbReference type="Pfam" id="PF13188">
    <property type="entry name" value="PAS_8"/>
    <property type="match status" value="1"/>
</dbReference>
<dbReference type="SMART" id="SM00304">
    <property type="entry name" value="HAMP"/>
    <property type="match status" value="1"/>
</dbReference>
<dbReference type="InterPro" id="IPR000014">
    <property type="entry name" value="PAS"/>
</dbReference>
<dbReference type="NCBIfam" id="TIGR00254">
    <property type="entry name" value="GGDEF"/>
    <property type="match status" value="1"/>
</dbReference>
<feature type="domain" description="GGDEF" evidence="5">
    <location>
        <begin position="420"/>
        <end position="558"/>
    </location>
</feature>
<dbReference type="Pfam" id="PF00672">
    <property type="entry name" value="HAMP"/>
    <property type="match status" value="1"/>
</dbReference>
<accession>A0ABP7PDJ7</accession>
<dbReference type="CDD" id="cd06225">
    <property type="entry name" value="HAMP"/>
    <property type="match status" value="1"/>
</dbReference>
<dbReference type="PANTHER" id="PTHR44757">
    <property type="entry name" value="DIGUANYLATE CYCLASE DGCP"/>
    <property type="match status" value="1"/>
</dbReference>
<sequence length="830" mass="92600">MTSSGPARQRLAWKLTKTILILSIVLGMLLSVVQIAMDYRQHSSALDELFARIASTAVPPARRALQTLDPQLAKEVVEGLILHESIIAAHVIDEFGQPLAGMEKPATASAATLVTRLLNEPQRLIAAPLSAANLDNVNVSGELRLVFDMNQAYMPFFSRAGRMLISGLIKGLVLGLILVYALRRLLTSPLHRMTRTIRAVDPDNIGHAPVTVDSRHANDELGELADTFNAFAIRTKELLASHAIAERNVKDSSSQLKLIMDTVPHMIFARAADDTILQCNRAFAEFYGSNMDVLIGKRHSELQRPINEAEAEQLAARYDHYRQKLKDARSENKRLPRQYEKMLLSNAIGDSRWIESMQLPMESLGHDCTLVIAHDVTDRIQAQDKIDQLAFEDLLTGMPNRRLTLDRLGFDITRSRNNVSFGAFMILDLDSFKTINDSFGHSAGDELLVQVARHLRQVLHEEITIGRIGGDEFGILAPDLGKQPSDAATGAEFIAQSVLRELKRAFSLQAGEFHINSSIGIALYPDADSSAESVLRSADTALFQAKQQGGSVFRMFTESMKLAVRQQLDLELDLRRALKDSEFCLHFQPLVRVSDNTIIGAECLLRWHHPTKGMVYPDVFITALEQSGFMLEAGDAVIDLAFGQLQHWQREGVWPQDARLSVNISPSQFFDENFVEKIIQRLRVYDVQPTSIELEITESTVMQDIRGTMQKIEALRSMGVRFALDDFGTGYSSLSYLKLLPVDVLKIDRSFVKDAIDATSNDAAILQTIIRLARHLKLEVVAEGVETQPHLDLLRDNGCDNYQGYLYSRPIDAEAFRTLLLSHRGALTTV</sequence>
<dbReference type="PANTHER" id="PTHR44757:SF2">
    <property type="entry name" value="BIOFILM ARCHITECTURE MAINTENANCE PROTEIN MBAA"/>
    <property type="match status" value="1"/>
</dbReference>
<dbReference type="InterPro" id="IPR003660">
    <property type="entry name" value="HAMP_dom"/>
</dbReference>
<organism evidence="6 7">
    <name type="scientific">Allohahella marinimesophila</name>
    <dbReference type="NCBI Taxonomy" id="1054972"/>
    <lineage>
        <taxon>Bacteria</taxon>
        <taxon>Pseudomonadati</taxon>
        <taxon>Pseudomonadota</taxon>
        <taxon>Gammaproteobacteria</taxon>
        <taxon>Oceanospirillales</taxon>
        <taxon>Hahellaceae</taxon>
        <taxon>Allohahella</taxon>
    </lineage>
</organism>
<keyword evidence="1" id="KW-0812">Transmembrane</keyword>
<evidence type="ECO:0008006" key="8">
    <source>
        <dbReference type="Google" id="ProtNLM"/>
    </source>
</evidence>
<feature type="transmembrane region" description="Helical" evidence="1">
    <location>
        <begin position="20"/>
        <end position="37"/>
    </location>
</feature>
<dbReference type="InterPro" id="IPR035919">
    <property type="entry name" value="EAL_sf"/>
</dbReference>
<feature type="domain" description="EAL" evidence="3">
    <location>
        <begin position="567"/>
        <end position="824"/>
    </location>
</feature>